<evidence type="ECO:0000259" key="3">
    <source>
        <dbReference type="Pfam" id="PF13679"/>
    </source>
</evidence>
<gene>
    <name evidence="5" type="primary">LOC111125551</name>
    <name evidence="6" type="synonym">LOC111125784</name>
</gene>
<dbReference type="AlphaFoldDB" id="A0A8B8DAX2"/>
<comment type="similarity">
    <text evidence="1">Belongs to the GSTCD family.</text>
</comment>
<dbReference type="GO" id="GO:0005737">
    <property type="term" value="C:cytoplasm"/>
    <property type="evidence" value="ECO:0007669"/>
    <property type="project" value="TreeGrafter"/>
</dbReference>
<dbReference type="GeneID" id="111125551"/>
<dbReference type="RefSeq" id="XP_022325612.1">
    <property type="nucleotide sequence ID" value="XM_022469904.1"/>
</dbReference>
<dbReference type="SUPFAM" id="SSF47616">
    <property type="entry name" value="GST C-terminal domain-like"/>
    <property type="match status" value="1"/>
</dbReference>
<feature type="region of interest" description="Disordered" evidence="2">
    <location>
        <begin position="263"/>
        <end position="325"/>
    </location>
</feature>
<evidence type="ECO:0000313" key="6">
    <source>
        <dbReference type="RefSeq" id="XP_022325612.1"/>
    </source>
</evidence>
<proteinExistence type="inferred from homology"/>
<evidence type="ECO:0000313" key="5">
    <source>
        <dbReference type="RefSeq" id="XP_022325188.1"/>
    </source>
</evidence>
<sequence length="721" mass="81791">MSLSRTLVYVAGRRNTAGTQILLPLPSAAVLFLVHYCDCDLFEVVFVDDDCDASDCVTLSFAALLATQHSFRDRSSCPYHCDLPVVCDVPVIRSGLCSTLRCLIKKCHAFNPGKHLHDLLGFRGGSLKACAEVSGWTKLCEIELPSSVASLISAISRSKVSEATIEDLAKESEHSHQEEDKGQSARPTNDPGREPQCRVALPEDLMKLEWHFKKPPSIHNDDKLKRALLSQIKQEAETIKDPREFRFTRDIPHAHCMSRFRIRQPNQDKAQNEEVQNRNLRSNGIHDSGSESCGGRCEISGPESPSQKDGCEISGPESPTPKDGCEMSVTELAEFVSSLTIHEIDFVHLYSEGIDITVADMILFTYIYFLLQSTDFDRMLIREHLPRISRWFDHMITLPEVRRAAVKTQFDLSRFSDFKKEFMVKFYVPEGIKPPDHDQMELSRRLRGKYRAIKPDITKALDKIKAGNIEVELGSHPRNDQVQLDWESFPARVDPGRDLPKKRHQRKCEQLENLATAVLEVHRPADIIVDFCSGGGHLGIVIAYLLPDCKVYLVENNEDSLLRARSRIEDLKLQNVTIFQCNQDYFHEKFNLGVCLHACGVATDMVLKQCIENQARFVICPCCYGGIQDTHFISYPRSQHFRNAGIEYKEFLTLGHVADQTEFNMALEEQGKYCMNLVDTDRSLYAQEHGYKTSLCSLKPLSCTPKNNLIIGYRDNQECQR</sequence>
<dbReference type="FunFam" id="3.40.50.150:FF:000725">
    <property type="entry name" value="Glutathione S-transferase, C-terminal domain-containing"/>
    <property type="match status" value="1"/>
</dbReference>
<dbReference type="Proteomes" id="UP000694844">
    <property type="component" value="Chromosome 3"/>
</dbReference>
<dbReference type="PANTHER" id="PTHR13369">
    <property type="match status" value="1"/>
</dbReference>
<evidence type="ECO:0000256" key="2">
    <source>
        <dbReference type="SAM" id="MobiDB-lite"/>
    </source>
</evidence>
<dbReference type="Pfam" id="PF13679">
    <property type="entry name" value="Methyltransf_32"/>
    <property type="match status" value="1"/>
</dbReference>
<dbReference type="InterPro" id="IPR025714">
    <property type="entry name" value="Methyltranfer_dom"/>
</dbReference>
<feature type="domain" description="Methyltransferase" evidence="3">
    <location>
        <begin position="506"/>
        <end position="628"/>
    </location>
</feature>
<dbReference type="OrthoDB" id="206598at2759"/>
<dbReference type="InterPro" id="IPR029063">
    <property type="entry name" value="SAM-dependent_MTases_sf"/>
</dbReference>
<protein>
    <submittedName>
        <fullName evidence="5 6">Glutathione S-transferase C-terminal domain-containing protein-like isoform X1</fullName>
    </submittedName>
</protein>
<dbReference type="CDD" id="cd02440">
    <property type="entry name" value="AdoMet_MTases"/>
    <property type="match status" value="1"/>
</dbReference>
<dbReference type="InterPro" id="IPR036282">
    <property type="entry name" value="Glutathione-S-Trfase_C_sf"/>
</dbReference>
<dbReference type="Gene3D" id="3.40.50.150">
    <property type="entry name" value="Vaccinia Virus protein VP39"/>
    <property type="match status" value="1"/>
</dbReference>
<keyword evidence="4" id="KW-1185">Reference proteome</keyword>
<evidence type="ECO:0000313" key="4">
    <source>
        <dbReference type="Proteomes" id="UP000694844"/>
    </source>
</evidence>
<evidence type="ECO:0000256" key="1">
    <source>
        <dbReference type="ARBA" id="ARBA00008797"/>
    </source>
</evidence>
<dbReference type="KEGG" id="cvn:111125784"/>
<accession>A0A8B8DAX2</accession>
<dbReference type="KEGG" id="cvn:111125551"/>
<reference evidence="5 6" key="1">
    <citation type="submission" date="2025-04" db="UniProtKB">
        <authorList>
            <consortium name="RefSeq"/>
        </authorList>
    </citation>
    <scope>IDENTIFICATION</scope>
    <source>
        <tissue evidence="5 6">Whole sample</tissue>
    </source>
</reference>
<feature type="compositionally biased region" description="Basic and acidic residues" evidence="2">
    <location>
        <begin position="168"/>
        <end position="183"/>
    </location>
</feature>
<name>A0A8B8DAX2_CRAVI</name>
<dbReference type="SUPFAM" id="SSF53335">
    <property type="entry name" value="S-adenosyl-L-methionine-dependent methyltransferases"/>
    <property type="match status" value="1"/>
</dbReference>
<feature type="region of interest" description="Disordered" evidence="2">
    <location>
        <begin position="168"/>
        <end position="196"/>
    </location>
</feature>
<dbReference type="RefSeq" id="XP_022325188.1">
    <property type="nucleotide sequence ID" value="XM_022469480.1"/>
</dbReference>
<organism evidence="4 5">
    <name type="scientific">Crassostrea virginica</name>
    <name type="common">Eastern oyster</name>
    <dbReference type="NCBI Taxonomy" id="6565"/>
    <lineage>
        <taxon>Eukaryota</taxon>
        <taxon>Metazoa</taxon>
        <taxon>Spiralia</taxon>
        <taxon>Lophotrochozoa</taxon>
        <taxon>Mollusca</taxon>
        <taxon>Bivalvia</taxon>
        <taxon>Autobranchia</taxon>
        <taxon>Pteriomorphia</taxon>
        <taxon>Ostreida</taxon>
        <taxon>Ostreoidea</taxon>
        <taxon>Ostreidae</taxon>
        <taxon>Crassostrea</taxon>
    </lineage>
</organism>
<dbReference type="PANTHER" id="PTHR13369:SF0">
    <property type="entry name" value="GLUTATHIONE S-TRANSFERASE C-TERMINAL DOMAIN-CONTAINING PROTEIN"/>
    <property type="match status" value="1"/>
</dbReference>